<proteinExistence type="predicted"/>
<accession>A0ABD1WN77</accession>
<keyword evidence="2" id="KW-1185">Reference proteome</keyword>
<evidence type="ECO:0000313" key="2">
    <source>
        <dbReference type="Proteomes" id="UP001604277"/>
    </source>
</evidence>
<dbReference type="Proteomes" id="UP001604277">
    <property type="component" value="Unassembled WGS sequence"/>
</dbReference>
<evidence type="ECO:0000313" key="1">
    <source>
        <dbReference type="EMBL" id="KAL2551124.1"/>
    </source>
</evidence>
<comment type="caution">
    <text evidence="1">The sequence shown here is derived from an EMBL/GenBank/DDBJ whole genome shotgun (WGS) entry which is preliminary data.</text>
</comment>
<gene>
    <name evidence="1" type="ORF">Fot_12654</name>
</gene>
<dbReference type="AlphaFoldDB" id="A0ABD1WN77"/>
<sequence length="128" mass="14772">MSQYQETSIAIGRIVAIYKDFEQIRVEICDNFEQIRVKMADEPNGSNSSLAATKDIDFAFQKECSESRLHGARGKWKVEDKDQAPVKVRFLLFRIWPKLFDRFPRQPACLPISKKGASVPLHPTYRLI</sequence>
<organism evidence="1 2">
    <name type="scientific">Forsythia ovata</name>
    <dbReference type="NCBI Taxonomy" id="205694"/>
    <lineage>
        <taxon>Eukaryota</taxon>
        <taxon>Viridiplantae</taxon>
        <taxon>Streptophyta</taxon>
        <taxon>Embryophyta</taxon>
        <taxon>Tracheophyta</taxon>
        <taxon>Spermatophyta</taxon>
        <taxon>Magnoliopsida</taxon>
        <taxon>eudicotyledons</taxon>
        <taxon>Gunneridae</taxon>
        <taxon>Pentapetalae</taxon>
        <taxon>asterids</taxon>
        <taxon>lamiids</taxon>
        <taxon>Lamiales</taxon>
        <taxon>Oleaceae</taxon>
        <taxon>Forsythieae</taxon>
        <taxon>Forsythia</taxon>
    </lineage>
</organism>
<reference evidence="2" key="1">
    <citation type="submission" date="2024-07" db="EMBL/GenBank/DDBJ databases">
        <title>Two chromosome-level genome assemblies of Korean endemic species Abeliophyllum distichum and Forsythia ovata (Oleaceae).</title>
        <authorList>
            <person name="Jang H."/>
        </authorList>
    </citation>
    <scope>NUCLEOTIDE SEQUENCE [LARGE SCALE GENOMIC DNA]</scope>
</reference>
<protein>
    <submittedName>
        <fullName evidence="1">Uncharacterized protein</fullName>
    </submittedName>
</protein>
<dbReference type="EMBL" id="JBFOLJ010000003">
    <property type="protein sequence ID" value="KAL2551124.1"/>
    <property type="molecule type" value="Genomic_DNA"/>
</dbReference>
<name>A0ABD1WN77_9LAMI</name>